<organism evidence="3 4">
    <name type="scientific">Rhamnusium bicolor</name>
    <dbReference type="NCBI Taxonomy" id="1586634"/>
    <lineage>
        <taxon>Eukaryota</taxon>
        <taxon>Metazoa</taxon>
        <taxon>Ecdysozoa</taxon>
        <taxon>Arthropoda</taxon>
        <taxon>Hexapoda</taxon>
        <taxon>Insecta</taxon>
        <taxon>Pterygota</taxon>
        <taxon>Neoptera</taxon>
        <taxon>Endopterygota</taxon>
        <taxon>Coleoptera</taxon>
        <taxon>Polyphaga</taxon>
        <taxon>Cucujiformia</taxon>
        <taxon>Chrysomeloidea</taxon>
        <taxon>Cerambycidae</taxon>
        <taxon>Lepturinae</taxon>
        <taxon>Rhagiini</taxon>
        <taxon>Rhamnusium</taxon>
    </lineage>
</organism>
<sequence>MASTSENKVRGPKKITKYEMKRPLTTEEIMELLENSDNEDLQEAEAIDIALLPPDVDNDTDVDDIADDDLVVEENNIRLLGKGILAQTAKIQIINKLGKRGLDKYTKSKESTLENMEESTSDSGPKEKRVKKDKGKNITKKTLAKKKEREWENIQLEEENADQAHLKIKNKMQHFPAIIEELIQRDARPLDFFKLFWPIEFIEYICSESEKYAKYKYGDNSFSVTPQEIYKIIAILLLSGYNTLPNTRLYWETKVDVQNAAISSSISRDNFLRIFRNLHFSDNNSTDETDRCRKVRPLLDHMSSKFETYAQPLPSVWSLYEAMDPYYENHHMKQFIKGKPIRFGYKFWCLNRPDGYCIRFKIYEGREDRDPSMTLGSSVTKKLVLNFVPENSEIFLDNYFNSLPLLEEMKTNKINITGTIRIDRIEKAPLRDLKKEPRGSVHGLKEKNSNISLFRWHDNSQVTLATNRTDDLVCKVTTCSRYSGIHKRKIDVLQPSLIKEYNNGMGGVDLFDQFRGRYRITIRSRKWYWPIVRFCINASITNAWLLFRLIQPRITQLAFLREIVIPLLTTSLIPRPRGVVPRRTGNVQQDVRFDRIDHWPMKNSTQRRCARCHKCVTHKCSKCNVGLHIECIVPCHLQ</sequence>
<protein>
    <recommendedName>
        <fullName evidence="2">PiggyBac transposable element-derived protein domain-containing protein</fullName>
    </recommendedName>
</protein>
<dbReference type="InterPro" id="IPR029526">
    <property type="entry name" value="PGBD"/>
</dbReference>
<dbReference type="Proteomes" id="UP001162156">
    <property type="component" value="Unassembled WGS sequence"/>
</dbReference>
<dbReference type="InterPro" id="IPR052638">
    <property type="entry name" value="PiggyBac_TE-derived"/>
</dbReference>
<comment type="caution">
    <text evidence="3">The sequence shown here is derived from an EMBL/GenBank/DDBJ whole genome shotgun (WGS) entry which is preliminary data.</text>
</comment>
<evidence type="ECO:0000313" key="3">
    <source>
        <dbReference type="EMBL" id="KAJ8931965.1"/>
    </source>
</evidence>
<dbReference type="PANTHER" id="PTHR47055:SF3">
    <property type="entry name" value="PHORBOL-ESTER_DAG-TYPE DOMAIN-CONTAINING PROTEIN"/>
    <property type="match status" value="1"/>
</dbReference>
<evidence type="ECO:0000259" key="2">
    <source>
        <dbReference type="Pfam" id="PF13843"/>
    </source>
</evidence>
<proteinExistence type="predicted"/>
<dbReference type="Pfam" id="PF13843">
    <property type="entry name" value="DDE_Tnp_1_7"/>
    <property type="match status" value="1"/>
</dbReference>
<gene>
    <name evidence="3" type="ORF">NQ314_015084</name>
</gene>
<name>A0AAV8X0D2_9CUCU</name>
<evidence type="ECO:0000313" key="4">
    <source>
        <dbReference type="Proteomes" id="UP001162156"/>
    </source>
</evidence>
<dbReference type="GO" id="GO:0043565">
    <property type="term" value="F:sequence-specific DNA binding"/>
    <property type="evidence" value="ECO:0007669"/>
    <property type="project" value="TreeGrafter"/>
</dbReference>
<evidence type="ECO:0000256" key="1">
    <source>
        <dbReference type="SAM" id="MobiDB-lite"/>
    </source>
</evidence>
<feature type="region of interest" description="Disordered" evidence="1">
    <location>
        <begin position="108"/>
        <end position="135"/>
    </location>
</feature>
<dbReference type="AlphaFoldDB" id="A0AAV8X0D2"/>
<keyword evidence="4" id="KW-1185">Reference proteome</keyword>
<feature type="domain" description="PiggyBac transposable element-derived protein" evidence="2">
    <location>
        <begin position="189"/>
        <end position="544"/>
    </location>
</feature>
<accession>A0AAV8X0D2</accession>
<dbReference type="EMBL" id="JANEYF010004182">
    <property type="protein sequence ID" value="KAJ8931965.1"/>
    <property type="molecule type" value="Genomic_DNA"/>
</dbReference>
<dbReference type="PANTHER" id="PTHR47055">
    <property type="entry name" value="DDE_TNP_1_7 DOMAIN-CONTAINING PROTEIN"/>
    <property type="match status" value="1"/>
</dbReference>
<reference evidence="3" key="1">
    <citation type="journal article" date="2023" name="Insect Mol. Biol.">
        <title>Genome sequencing provides insights into the evolution of gene families encoding plant cell wall-degrading enzymes in longhorned beetles.</title>
        <authorList>
            <person name="Shin N.R."/>
            <person name="Okamura Y."/>
            <person name="Kirsch R."/>
            <person name="Pauchet Y."/>
        </authorList>
    </citation>
    <scope>NUCLEOTIDE SEQUENCE</scope>
    <source>
        <strain evidence="3">RBIC_L_NR</strain>
    </source>
</reference>